<comment type="caution">
    <text evidence="1">The sequence shown here is derived from an EMBL/GenBank/DDBJ whole genome shotgun (WGS) entry which is preliminary data.</text>
</comment>
<reference evidence="1 2" key="1">
    <citation type="submission" date="2019-03" db="EMBL/GenBank/DDBJ databases">
        <title>Genomic Encyclopedia of Type Strains, Phase IV (KMG-IV): sequencing the most valuable type-strain genomes for metagenomic binning, comparative biology and taxonomic classification.</title>
        <authorList>
            <person name="Goeker M."/>
        </authorList>
    </citation>
    <scope>NUCLEOTIDE SEQUENCE [LARGE SCALE GENOMIC DNA]</scope>
    <source>
        <strain evidence="1 2">DSM 103792</strain>
    </source>
</reference>
<name>A0A4R6UJH3_9GAMM</name>
<keyword evidence="2" id="KW-1185">Reference proteome</keyword>
<dbReference type="AlphaFoldDB" id="A0A4R6UJH3"/>
<gene>
    <name evidence="1" type="ORF">EV696_1116</name>
</gene>
<protein>
    <submittedName>
        <fullName evidence="1">Uncharacterized protein</fullName>
    </submittedName>
</protein>
<sequence length="329" mass="37073">MFPLALEHHTVPGGVPEGLKHSALHNEIDKLFLIVIKDAASKPEKLGEEDGENESDFATYVQGYAQGAMWHLAMIAFHHASYEVTGEQPIVALERGVRMDLYEAEDNGVLKVTTKLARGKPLRKVDIELGNGSDGTDNTWVEVKSLGEITVNTKSKHECQWTPWVMLQGDTYDKPNISNTTANGCKTRSLYAKQFFLDARATTMFTAAQEGTTYAKDMKWLLQNFKVNSKTFKRKNKPYTIKAEKSYSKVTYDRTVSLLRRMSEPAATKLNLGGIVDTSNGLVSKNFVESHLRRATFVELIKGQIQDKFLKDLPQEIIDEMMQEEFVDE</sequence>
<organism evidence="1 2">
    <name type="scientific">Permianibacter aggregans</name>
    <dbReference type="NCBI Taxonomy" id="1510150"/>
    <lineage>
        <taxon>Bacteria</taxon>
        <taxon>Pseudomonadati</taxon>
        <taxon>Pseudomonadota</taxon>
        <taxon>Gammaproteobacteria</taxon>
        <taxon>Pseudomonadales</taxon>
        <taxon>Pseudomonadaceae</taxon>
        <taxon>Permianibacter</taxon>
    </lineage>
</organism>
<evidence type="ECO:0000313" key="1">
    <source>
        <dbReference type="EMBL" id="TDQ47078.1"/>
    </source>
</evidence>
<dbReference type="Proteomes" id="UP000295375">
    <property type="component" value="Unassembled WGS sequence"/>
</dbReference>
<dbReference type="RefSeq" id="WP_133591241.1">
    <property type="nucleotide sequence ID" value="NZ_CP037953.1"/>
</dbReference>
<evidence type="ECO:0000313" key="2">
    <source>
        <dbReference type="Proteomes" id="UP000295375"/>
    </source>
</evidence>
<dbReference type="EMBL" id="SNYM01000011">
    <property type="protein sequence ID" value="TDQ47078.1"/>
    <property type="molecule type" value="Genomic_DNA"/>
</dbReference>
<proteinExistence type="predicted"/>
<accession>A0A4R6UJH3</accession>